<dbReference type="EMBL" id="WWHY01000001">
    <property type="protein sequence ID" value="MYR32658.1"/>
    <property type="molecule type" value="Genomic_DNA"/>
</dbReference>
<dbReference type="AlphaFoldDB" id="A0A7K2IRQ2"/>
<evidence type="ECO:0000259" key="1">
    <source>
        <dbReference type="Pfam" id="PF23275"/>
    </source>
</evidence>
<comment type="caution">
    <text evidence="2">The sequence shown here is derived from an EMBL/GenBank/DDBJ whole genome shotgun (WGS) entry which is preliminary data.</text>
</comment>
<accession>A0A7K2IRQ2</accession>
<sequence>MTFNGETSTAMEVSSSTGLYSTRSFNLLMNSDPDFNPAAISKLAEDMIELEARILGRAHDLGGTFDESAQAFTDLIQWSITGDYTDDLDTWMDAAASMRFCAAITEEWYDAAKAYKDERLRIINRWNNEAPALAEGLDKAPPMISLMGTKSPAEKAEADLDALKSELEGEEAEAYRTLDSTSITLGDDLRNGPTPEAIGRLMQGKYITWSYFNLGGDVKAIPIDIDPEDAGATVADFSENPEDYDIEDIEAIIAVVSNISARAMDGREGQEGTSNDSLGEELLFLEVFYDVLEDAGPEGDNYSAEGMLGIAEKISANEDIDESLRERLLASMGNGVLVLSDEAIGGGYDRIPESVRNISEGKEEEDWSAEKWTNGAEALALIFDDTMPGLRGGEQLSVNLAQTVADHLDYDGDRSSMAYAFESSDMEALISVASKNEDAVHAILTGEGDYQHPEHGLDAEMTFRALYSFDWEDDGLSAASMTDWIVDQADREFPLDARAGEAMAALMELFGKPSFSDAISGTGNKVMTDVLDEDGKVIKGDFYNAPASLVNPDLAWAWSDLFSTYINEFSSSEGLEVGSFGQLDAYGGTAWTEDGGLVIDPSDRASFLQQIMGDGNSAARVHAETLAFGEQKMYEYVDDRNVESSGEGFVDTSGAMEAGNLRGLVDTAMEREIELRNSNNVESVEYLNKVRDYGVDMFGSAVSEVPYPGLSVVSEGIKIGVKENFNIDAYEGIGNPNNRGAWELEESFKLAATRSIAGGDDSIMERISRDDYSSVVEHGGESYIPADVNEWEVDNIPEAIRNNWRIATTDESGNPLDWGISGISSDRAWREFEDAYSAGRQKTNEESI</sequence>
<evidence type="ECO:0000313" key="3">
    <source>
        <dbReference type="Proteomes" id="UP000467124"/>
    </source>
</evidence>
<protein>
    <recommendedName>
        <fullName evidence="1">TPR repeat domain-containing protein</fullName>
    </recommendedName>
</protein>
<dbReference type="RefSeq" id="WP_161110836.1">
    <property type="nucleotide sequence ID" value="NZ_WWHY01000001.1"/>
</dbReference>
<evidence type="ECO:0000313" key="2">
    <source>
        <dbReference type="EMBL" id="MYR32658.1"/>
    </source>
</evidence>
<dbReference type="Pfam" id="PF23275">
    <property type="entry name" value="TPR_23"/>
    <property type="match status" value="1"/>
</dbReference>
<name>A0A7K2IRQ2_9ACTN</name>
<organism evidence="2 3">
    <name type="scientific">Nocardiopsis alba</name>
    <dbReference type="NCBI Taxonomy" id="53437"/>
    <lineage>
        <taxon>Bacteria</taxon>
        <taxon>Bacillati</taxon>
        <taxon>Actinomycetota</taxon>
        <taxon>Actinomycetes</taxon>
        <taxon>Streptosporangiales</taxon>
        <taxon>Nocardiopsidaceae</taxon>
        <taxon>Nocardiopsis</taxon>
    </lineage>
</organism>
<dbReference type="Proteomes" id="UP000467124">
    <property type="component" value="Unassembled WGS sequence"/>
</dbReference>
<dbReference type="InterPro" id="IPR057037">
    <property type="entry name" value="TPR_rep_actino"/>
</dbReference>
<proteinExistence type="predicted"/>
<feature type="domain" description="TPR repeat" evidence="1">
    <location>
        <begin position="320"/>
        <end position="484"/>
    </location>
</feature>
<reference evidence="2 3" key="1">
    <citation type="journal article" date="2019" name="Nat. Commun.">
        <title>The antimicrobial potential of Streptomyces from insect microbiomes.</title>
        <authorList>
            <person name="Chevrette M.G."/>
            <person name="Carlson C.M."/>
            <person name="Ortega H.E."/>
            <person name="Thomas C."/>
            <person name="Ananiev G.E."/>
            <person name="Barns K.J."/>
            <person name="Book A.J."/>
            <person name="Cagnazzo J."/>
            <person name="Carlos C."/>
            <person name="Flanigan W."/>
            <person name="Grubbs K.J."/>
            <person name="Horn H.A."/>
            <person name="Hoffmann F.M."/>
            <person name="Klassen J.L."/>
            <person name="Knack J.J."/>
            <person name="Lewin G.R."/>
            <person name="McDonald B.R."/>
            <person name="Muller L."/>
            <person name="Melo W.G.P."/>
            <person name="Pinto-Tomas A.A."/>
            <person name="Schmitz A."/>
            <person name="Wendt-Pienkowski E."/>
            <person name="Wildman S."/>
            <person name="Zhao M."/>
            <person name="Zhang F."/>
            <person name="Bugni T.S."/>
            <person name="Andes D.R."/>
            <person name="Pupo M.T."/>
            <person name="Currie C.R."/>
        </authorList>
    </citation>
    <scope>NUCLEOTIDE SEQUENCE [LARGE SCALE GENOMIC DNA]</scope>
    <source>
        <strain evidence="2 3">SID5840</strain>
    </source>
</reference>
<gene>
    <name evidence="2" type="ORF">GTW20_10320</name>
</gene>